<proteinExistence type="predicted"/>
<keyword evidence="3" id="KW-1185">Reference proteome</keyword>
<dbReference type="EMBL" id="BAAAMQ010000010">
    <property type="protein sequence ID" value="GAA2104716.1"/>
    <property type="molecule type" value="Genomic_DNA"/>
</dbReference>
<gene>
    <name evidence="2" type="ORF">GCM10009726_16840</name>
</gene>
<protein>
    <submittedName>
        <fullName evidence="2">Uncharacterized protein</fullName>
    </submittedName>
</protein>
<comment type="caution">
    <text evidence="2">The sequence shown here is derived from an EMBL/GenBank/DDBJ whole genome shotgun (WGS) entry which is preliminary data.</text>
</comment>
<feature type="region of interest" description="Disordered" evidence="1">
    <location>
        <begin position="1"/>
        <end position="70"/>
    </location>
</feature>
<sequence length="70" mass="7528">MTPRAAPDSERRAVPERGRDDGCDRGPGDGSGRSEVTSTILAYGPDTADADAPVRVPRGQDRRAFATMRR</sequence>
<evidence type="ECO:0000256" key="1">
    <source>
        <dbReference type="SAM" id="MobiDB-lite"/>
    </source>
</evidence>
<accession>A0ABP5ITM0</accession>
<feature type="compositionally biased region" description="Basic and acidic residues" evidence="1">
    <location>
        <begin position="7"/>
        <end position="27"/>
    </location>
</feature>
<reference evidence="3" key="1">
    <citation type="journal article" date="2019" name="Int. J. Syst. Evol. Microbiol.">
        <title>The Global Catalogue of Microorganisms (GCM) 10K type strain sequencing project: providing services to taxonomists for standard genome sequencing and annotation.</title>
        <authorList>
            <consortium name="The Broad Institute Genomics Platform"/>
            <consortium name="The Broad Institute Genome Sequencing Center for Infectious Disease"/>
            <person name="Wu L."/>
            <person name="Ma J."/>
        </authorList>
    </citation>
    <scope>NUCLEOTIDE SEQUENCE [LARGE SCALE GENOMIC DNA]</scope>
    <source>
        <strain evidence="3">JCM 13813</strain>
    </source>
</reference>
<evidence type="ECO:0000313" key="3">
    <source>
        <dbReference type="Proteomes" id="UP001501161"/>
    </source>
</evidence>
<dbReference type="Proteomes" id="UP001501161">
    <property type="component" value="Unassembled WGS sequence"/>
</dbReference>
<name>A0ABP5ITM0_9ACTN</name>
<evidence type="ECO:0000313" key="2">
    <source>
        <dbReference type="EMBL" id="GAA2104716.1"/>
    </source>
</evidence>
<organism evidence="2 3">
    <name type="scientific">Nocardioides furvisabuli</name>
    <dbReference type="NCBI Taxonomy" id="375542"/>
    <lineage>
        <taxon>Bacteria</taxon>
        <taxon>Bacillati</taxon>
        <taxon>Actinomycetota</taxon>
        <taxon>Actinomycetes</taxon>
        <taxon>Propionibacteriales</taxon>
        <taxon>Nocardioidaceae</taxon>
        <taxon>Nocardioides</taxon>
    </lineage>
</organism>